<reference evidence="1 2" key="1">
    <citation type="submission" date="2019-03" db="EMBL/GenBank/DDBJ databases">
        <title>Genomic Encyclopedia of Type Strains, Phase IV (KMG-IV): sequencing the most valuable type-strain genomes for metagenomic binning, comparative biology and taxonomic classification.</title>
        <authorList>
            <person name="Goeker M."/>
        </authorList>
    </citation>
    <scope>NUCLEOTIDE SEQUENCE [LARGE SCALE GENOMIC DNA]</scope>
    <source>
        <strain evidence="1 2">DSM 29487</strain>
    </source>
</reference>
<gene>
    <name evidence="1" type="ORF">EDD60_1146</name>
</gene>
<sequence>MIMKRKKIVDFKNDVLFKYTLRDDQDPDSIYLLKLIIENIAGIDCHSLKVLNPDLNPQHVEDKDMILDIRVTNEDGEICDVEMQNSSLDQEQYQRFQIYGARLLVEQQKRGDDYVTNIHHVFQLIFIDDLDKDNLVLIDRYVSQNESGNQEKHNLITRIYIYLPYINILKKEKGLENFNELETAIYIFKNGIDDDIMKLKKKVVDIMEKKADDFNEDMILQDMAFNRDLNKRARQARMKRERDEGKEEGLQEGLAEGKKLGLTEGTKFGKRDFVLKLFTKTYPQAETGFLENLSVEQYEKIFDLLIEKASLEKIYEAADCIKE</sequence>
<dbReference type="PANTHER" id="PTHR41317:SF1">
    <property type="entry name" value="PD-(D_E)XK NUCLEASE FAMILY TRANSPOSASE"/>
    <property type="match status" value="1"/>
</dbReference>
<dbReference type="Pfam" id="PF12784">
    <property type="entry name" value="PDDEXK_2"/>
    <property type="match status" value="1"/>
</dbReference>
<name>A0A4R3YYV4_9FIRM</name>
<accession>A0A4R3YYV4</accession>
<dbReference type="PANTHER" id="PTHR41317">
    <property type="entry name" value="PD-(D_E)XK NUCLEASE FAMILY TRANSPOSASE"/>
    <property type="match status" value="1"/>
</dbReference>
<dbReference type="EMBL" id="SMCQ01000014">
    <property type="protein sequence ID" value="TCV97840.1"/>
    <property type="molecule type" value="Genomic_DNA"/>
</dbReference>
<dbReference type="GeneID" id="98915744"/>
<comment type="caution">
    <text evidence="1">The sequence shown here is derived from an EMBL/GenBank/DDBJ whole genome shotgun (WGS) entry which is preliminary data.</text>
</comment>
<protein>
    <submittedName>
        <fullName evidence="1">Putative transposase/invertase (TIGR01784 family)</fullName>
    </submittedName>
</protein>
<dbReference type="Proteomes" id="UP000295515">
    <property type="component" value="Unassembled WGS sequence"/>
</dbReference>
<proteinExistence type="predicted"/>
<dbReference type="RefSeq" id="WP_132226387.1">
    <property type="nucleotide sequence ID" value="NZ_JANKBF010000004.1"/>
</dbReference>
<evidence type="ECO:0000313" key="1">
    <source>
        <dbReference type="EMBL" id="TCV97840.1"/>
    </source>
</evidence>
<evidence type="ECO:0000313" key="2">
    <source>
        <dbReference type="Proteomes" id="UP000295515"/>
    </source>
</evidence>
<keyword evidence="2" id="KW-1185">Reference proteome</keyword>
<dbReference type="AlphaFoldDB" id="A0A4R3YYV4"/>
<organism evidence="1 2">
    <name type="scientific">Longibaculum muris</name>
    <dbReference type="NCBI Taxonomy" id="1796628"/>
    <lineage>
        <taxon>Bacteria</taxon>
        <taxon>Bacillati</taxon>
        <taxon>Bacillota</taxon>
        <taxon>Erysipelotrichia</taxon>
        <taxon>Erysipelotrichales</taxon>
        <taxon>Coprobacillaceae</taxon>
        <taxon>Longibaculum</taxon>
    </lineage>
</organism>